<proteinExistence type="predicted"/>
<dbReference type="Proteomes" id="UP000483672">
    <property type="component" value="Unassembled WGS sequence"/>
</dbReference>
<evidence type="ECO:0000313" key="1">
    <source>
        <dbReference type="EMBL" id="KAF3231504.1"/>
    </source>
</evidence>
<name>A0A6G1MGG3_ORBOL</name>
<protein>
    <submittedName>
        <fullName evidence="1">Uncharacterized protein</fullName>
    </submittedName>
</protein>
<sequence>MISGVLISTLKAQQASVLQLRNWSTLNLRRTVVSPRIPHLQHRHLRQKSIPVAANIISEFRKANVRCTPSGEKIFKQTYAKAPANTFSCSWELYSPLWTTTRGEDTPDSLCYRNLNVSSARQWRSRQAYDICISFKVYKVWEALYTNSNIFRQLIDDQEKDCRNFSRCCMALQPLWLWLKLVVEEGLVERGDVDQLPEPSMLRDVVIGSGDPPDAVDLGLVNPAMCH</sequence>
<organism evidence="1 2">
    <name type="scientific">Orbilia oligospora</name>
    <name type="common">Nematode-trapping fungus</name>
    <name type="synonym">Arthrobotrys oligospora</name>
    <dbReference type="NCBI Taxonomy" id="2813651"/>
    <lineage>
        <taxon>Eukaryota</taxon>
        <taxon>Fungi</taxon>
        <taxon>Dikarya</taxon>
        <taxon>Ascomycota</taxon>
        <taxon>Pezizomycotina</taxon>
        <taxon>Orbiliomycetes</taxon>
        <taxon>Orbiliales</taxon>
        <taxon>Orbiliaceae</taxon>
        <taxon>Orbilia</taxon>
    </lineage>
</organism>
<dbReference type="AlphaFoldDB" id="A0A6G1MGG3"/>
<accession>A0A6G1MGG3</accession>
<reference evidence="1 2" key="1">
    <citation type="submission" date="2019-06" db="EMBL/GenBank/DDBJ databases">
        <authorList>
            <person name="Palmer J.M."/>
        </authorList>
    </citation>
    <scope>NUCLEOTIDE SEQUENCE [LARGE SCALE GENOMIC DNA]</scope>
    <source>
        <strain evidence="1 2">TWF191</strain>
    </source>
</reference>
<gene>
    <name evidence="1" type="ORF">TWF191_005573</name>
</gene>
<dbReference type="EMBL" id="WIPF01000003">
    <property type="protein sequence ID" value="KAF3231504.1"/>
    <property type="molecule type" value="Genomic_DNA"/>
</dbReference>
<comment type="caution">
    <text evidence="1">The sequence shown here is derived from an EMBL/GenBank/DDBJ whole genome shotgun (WGS) entry which is preliminary data.</text>
</comment>
<evidence type="ECO:0000313" key="2">
    <source>
        <dbReference type="Proteomes" id="UP000483672"/>
    </source>
</evidence>